<evidence type="ECO:0000313" key="2">
    <source>
        <dbReference type="Proteomes" id="UP000517252"/>
    </source>
</evidence>
<organism evidence="1 2">
    <name type="scientific">Trichoderma asperellum</name>
    <name type="common">Filamentous fungus</name>
    <dbReference type="NCBI Taxonomy" id="101201"/>
    <lineage>
        <taxon>Eukaryota</taxon>
        <taxon>Fungi</taxon>
        <taxon>Dikarya</taxon>
        <taxon>Ascomycota</taxon>
        <taxon>Pezizomycotina</taxon>
        <taxon>Sordariomycetes</taxon>
        <taxon>Hypocreomycetidae</taxon>
        <taxon>Hypocreales</taxon>
        <taxon>Hypocreaceae</taxon>
        <taxon>Trichoderma</taxon>
    </lineage>
</organism>
<reference evidence="1 2" key="1">
    <citation type="submission" date="2020-07" db="EMBL/GenBank/DDBJ databases">
        <title>Trichoderma asperellum IC-1 whole genome shotgun sequence.</title>
        <authorList>
            <person name="Kanamasa S."/>
            <person name="Takahashi H."/>
        </authorList>
    </citation>
    <scope>NUCLEOTIDE SEQUENCE [LARGE SCALE GENOMIC DNA]</scope>
    <source>
        <strain evidence="1 2">IC-1</strain>
    </source>
</reference>
<dbReference type="EMBL" id="BLZH01000002">
    <property type="protein sequence ID" value="GFP53245.1"/>
    <property type="molecule type" value="Genomic_DNA"/>
</dbReference>
<comment type="caution">
    <text evidence="1">The sequence shown here is derived from an EMBL/GenBank/DDBJ whole genome shotgun (WGS) entry which is preliminary data.</text>
</comment>
<dbReference type="AlphaFoldDB" id="A0A6V8QLF0"/>
<name>A0A6V8QLF0_TRIAP</name>
<gene>
    <name evidence="1" type="ORF">TASIC1_0002042900</name>
</gene>
<dbReference type="OrthoDB" id="2562973at2759"/>
<proteinExistence type="predicted"/>
<sequence length="173" mass="19243">MVWLTIYRNAQGQFMPAMTSSGDASFWRAKKGNGGDGAEISAGNTIKLTWRFSDQTAEFRDFYDDSFGRRTFNKPDNVKEDELHLKLPFPGFQKTAAKDRAEGESAGLAMIMSEIKTDSPILQEVAISLKISEGSQKRTYNLHDTSFRLDLIGNGGLGELEDYMTLGLNQSLT</sequence>
<dbReference type="Proteomes" id="UP000517252">
    <property type="component" value="Unassembled WGS sequence"/>
</dbReference>
<protein>
    <submittedName>
        <fullName evidence="1">Uncharacterized protein</fullName>
    </submittedName>
</protein>
<evidence type="ECO:0000313" key="1">
    <source>
        <dbReference type="EMBL" id="GFP53245.1"/>
    </source>
</evidence>
<accession>A0A6V8QLF0</accession>